<evidence type="ECO:0000313" key="1">
    <source>
        <dbReference type="Proteomes" id="UP000095283"/>
    </source>
</evidence>
<evidence type="ECO:0000313" key="2">
    <source>
        <dbReference type="WBParaSite" id="Hba_17631"/>
    </source>
</evidence>
<organism evidence="1 2">
    <name type="scientific">Heterorhabditis bacteriophora</name>
    <name type="common">Entomopathogenic nematode worm</name>
    <dbReference type="NCBI Taxonomy" id="37862"/>
    <lineage>
        <taxon>Eukaryota</taxon>
        <taxon>Metazoa</taxon>
        <taxon>Ecdysozoa</taxon>
        <taxon>Nematoda</taxon>
        <taxon>Chromadorea</taxon>
        <taxon>Rhabditida</taxon>
        <taxon>Rhabditina</taxon>
        <taxon>Rhabditomorpha</taxon>
        <taxon>Strongyloidea</taxon>
        <taxon>Heterorhabditidae</taxon>
        <taxon>Heterorhabditis</taxon>
    </lineage>
</organism>
<keyword evidence="1" id="KW-1185">Reference proteome</keyword>
<reference evidence="2" key="1">
    <citation type="submission" date="2016-11" db="UniProtKB">
        <authorList>
            <consortium name="WormBaseParasite"/>
        </authorList>
    </citation>
    <scope>IDENTIFICATION</scope>
</reference>
<accession>A0A1I7XJE3</accession>
<name>A0A1I7XJE3_HETBA</name>
<dbReference type="Proteomes" id="UP000095283">
    <property type="component" value="Unplaced"/>
</dbReference>
<proteinExistence type="predicted"/>
<sequence>MGGKKESFLSNMVKVELRTGIGRTIEVQLSTKPILTNPFETAILSPKDMSYLEEGNFVLTNPRISGERIKPSVIIGVDLWTDFVRVTQASVILPSGLIIQPTIFGYAVQGCSKSPTAENSDDLHRLVLLLFVVFKNTEIGNQFPPSAAQVVVSKRMFSSPQLIRSKVICLSSCQDHL</sequence>
<dbReference type="AlphaFoldDB" id="A0A1I7XJE3"/>
<protein>
    <submittedName>
        <fullName evidence="2">DUF1758 domain-containing protein</fullName>
    </submittedName>
</protein>
<dbReference type="WBParaSite" id="Hba_17631">
    <property type="protein sequence ID" value="Hba_17631"/>
    <property type="gene ID" value="Hba_17631"/>
</dbReference>